<gene>
    <name evidence="4 5" type="primary">kdsB</name>
    <name evidence="5" type="ORF">D0433_11145</name>
</gene>
<comment type="similarity">
    <text evidence="4">Belongs to the KdsB family.</text>
</comment>
<comment type="function">
    <text evidence="4">Activates KDO (a required 8-carbon sugar) for incorporation into bacterial lipopolysaccharide in Gram-negative bacteria.</text>
</comment>
<dbReference type="InterPro" id="IPR004528">
    <property type="entry name" value="KdsB"/>
</dbReference>
<dbReference type="GO" id="GO:0033468">
    <property type="term" value="P:CMP-keto-3-deoxy-D-manno-octulosonic acid biosynthetic process"/>
    <property type="evidence" value="ECO:0007669"/>
    <property type="project" value="UniProtKB-UniRule"/>
</dbReference>
<sequence length="245" mass="27414">MKRKVVIVIPARLGSTRLPEKMLADIAGKPLVVHTYLRAKQARLADEVILATDDVKIVKAVSPFGCRVELTPKRLATGSDRVAFVANRLDADIIVNVQGDEPLIHPKMIDLAISPMLQPHAPQCTTLVKAITDPALLASPSVVKVTLNTEGYALYFSRSQIPYLRHEVARAKFYKHIGVYAYSRDTLLAFRRLRPSMLEKVEGLEQLRLLENGYRIKCVLTTMDSQAVDTPDDLEKVRTLLFSRL</sequence>
<dbReference type="InterPro" id="IPR029044">
    <property type="entry name" value="Nucleotide-diphossugar_trans"/>
</dbReference>
<dbReference type="NCBIfam" id="NF009905">
    <property type="entry name" value="PRK13368.1"/>
    <property type="match status" value="1"/>
</dbReference>
<protein>
    <recommendedName>
        <fullName evidence="4">3-deoxy-manno-octulosonate cytidylyltransferase</fullName>
        <ecNumber evidence="4">2.7.7.38</ecNumber>
    </recommendedName>
    <alternativeName>
        <fullName evidence="4">CMP-2-keto-3-deoxyoctulosonic acid synthase</fullName>
        <shortName evidence="4">CKS</shortName>
        <shortName evidence="4">CMP-KDO synthase</shortName>
    </alternativeName>
</protein>
<dbReference type="EMBL" id="PHFL01000065">
    <property type="protein sequence ID" value="RFM23478.1"/>
    <property type="molecule type" value="Genomic_DNA"/>
</dbReference>
<dbReference type="Gene3D" id="3.90.550.10">
    <property type="entry name" value="Spore Coat Polysaccharide Biosynthesis Protein SpsA, Chain A"/>
    <property type="match status" value="1"/>
</dbReference>
<accession>A0A395LZP7</accession>
<reference evidence="5 6" key="1">
    <citation type="journal article" date="2011" name="ISME J.">
        <title>Community ecology of hot spring cyanobacterial mats: predominant populations and their functional potential.</title>
        <authorList>
            <person name="Klatt C.G."/>
            <person name="Wood J.M."/>
            <person name="Rusch D.B."/>
            <person name="Bateson M.M."/>
            <person name="Hamamura N."/>
            <person name="Heidelberg J.F."/>
            <person name="Grossman A.R."/>
            <person name="Bhaya D."/>
            <person name="Cohan F.M."/>
            <person name="Kuhl M."/>
            <person name="Bryant D.A."/>
            <person name="Ward D.M."/>
        </authorList>
    </citation>
    <scope>NUCLEOTIDE SEQUENCE [LARGE SCALE GENOMIC DNA]</scope>
    <source>
        <strain evidence="5">OS</strain>
    </source>
</reference>
<keyword evidence="1 4" id="KW-0808">Transferase</keyword>
<name>A0A395LZP7_9BACT</name>
<dbReference type="GO" id="GO:0005829">
    <property type="term" value="C:cytosol"/>
    <property type="evidence" value="ECO:0007669"/>
    <property type="project" value="TreeGrafter"/>
</dbReference>
<organism evidence="5 6">
    <name type="scientific">Candidatus Thermochlorobacter aerophilus</name>
    <dbReference type="NCBI Taxonomy" id="1868324"/>
    <lineage>
        <taxon>Bacteria</taxon>
        <taxon>Pseudomonadati</taxon>
        <taxon>Chlorobiota</taxon>
        <taxon>Chlorobiia</taxon>
        <taxon>Chlorobiales</taxon>
        <taxon>Candidatus Thermochlorobacteriaceae</taxon>
        <taxon>Candidatus Thermochlorobacter</taxon>
    </lineage>
</organism>
<comment type="catalytic activity">
    <reaction evidence="4">
        <text>3-deoxy-alpha-D-manno-oct-2-ulosonate + CTP = CMP-3-deoxy-beta-D-manno-octulosonate + diphosphate</text>
        <dbReference type="Rhea" id="RHEA:23448"/>
        <dbReference type="ChEBI" id="CHEBI:33019"/>
        <dbReference type="ChEBI" id="CHEBI:37563"/>
        <dbReference type="ChEBI" id="CHEBI:85986"/>
        <dbReference type="ChEBI" id="CHEBI:85987"/>
        <dbReference type="EC" id="2.7.7.38"/>
    </reaction>
</comment>
<dbReference type="UniPathway" id="UPA00358">
    <property type="reaction ID" value="UER00476"/>
</dbReference>
<dbReference type="InterPro" id="IPR003329">
    <property type="entry name" value="Cytidylyl_trans"/>
</dbReference>
<comment type="subcellular location">
    <subcellularLocation>
        <location evidence="4">Cytoplasm</location>
    </subcellularLocation>
</comment>
<dbReference type="NCBIfam" id="NF003950">
    <property type="entry name" value="PRK05450.1-3"/>
    <property type="match status" value="1"/>
</dbReference>
<dbReference type="NCBIfam" id="NF003952">
    <property type="entry name" value="PRK05450.1-5"/>
    <property type="match status" value="1"/>
</dbReference>
<keyword evidence="4" id="KW-0963">Cytoplasm</keyword>
<evidence type="ECO:0000313" key="5">
    <source>
        <dbReference type="EMBL" id="RFM23478.1"/>
    </source>
</evidence>
<dbReference type="Pfam" id="PF02348">
    <property type="entry name" value="CTP_transf_3"/>
    <property type="match status" value="1"/>
</dbReference>
<dbReference type="SUPFAM" id="SSF53448">
    <property type="entry name" value="Nucleotide-diphospho-sugar transferases"/>
    <property type="match status" value="1"/>
</dbReference>
<dbReference type="NCBIfam" id="TIGR00466">
    <property type="entry name" value="kdsB"/>
    <property type="match status" value="1"/>
</dbReference>
<dbReference type="Proteomes" id="UP000266389">
    <property type="component" value="Unassembled WGS sequence"/>
</dbReference>
<comment type="pathway">
    <text evidence="4">Nucleotide-sugar biosynthesis; CMP-3-deoxy-D-manno-octulosonate biosynthesis; CMP-3-deoxy-D-manno-octulosonate from 3-deoxy-D-manno-octulosonate and CTP: step 1/1.</text>
</comment>
<evidence type="ECO:0000256" key="4">
    <source>
        <dbReference type="HAMAP-Rule" id="MF_00057"/>
    </source>
</evidence>
<evidence type="ECO:0000256" key="1">
    <source>
        <dbReference type="ARBA" id="ARBA00022679"/>
    </source>
</evidence>
<evidence type="ECO:0000313" key="6">
    <source>
        <dbReference type="Proteomes" id="UP000266389"/>
    </source>
</evidence>
<evidence type="ECO:0000256" key="3">
    <source>
        <dbReference type="ARBA" id="ARBA00022985"/>
    </source>
</evidence>
<evidence type="ECO:0000256" key="2">
    <source>
        <dbReference type="ARBA" id="ARBA00022695"/>
    </source>
</evidence>
<keyword evidence="2 4" id="KW-0548">Nucleotidyltransferase</keyword>
<comment type="caution">
    <text evidence="5">The sequence shown here is derived from an EMBL/GenBank/DDBJ whole genome shotgun (WGS) entry which is preliminary data.</text>
</comment>
<dbReference type="HAMAP" id="MF_00057">
    <property type="entry name" value="KdsB"/>
    <property type="match status" value="1"/>
</dbReference>
<dbReference type="PANTHER" id="PTHR42866:SF2">
    <property type="entry name" value="3-DEOXY-MANNO-OCTULOSONATE CYTIDYLYLTRANSFERASE, MITOCHONDRIAL"/>
    <property type="match status" value="1"/>
</dbReference>
<dbReference type="EC" id="2.7.7.38" evidence="4"/>
<dbReference type="AlphaFoldDB" id="A0A395LZP7"/>
<dbReference type="PANTHER" id="PTHR42866">
    <property type="entry name" value="3-DEOXY-MANNO-OCTULOSONATE CYTIDYLYLTRANSFERASE"/>
    <property type="match status" value="1"/>
</dbReference>
<dbReference type="GO" id="GO:0009103">
    <property type="term" value="P:lipopolysaccharide biosynthetic process"/>
    <property type="evidence" value="ECO:0007669"/>
    <property type="project" value="UniProtKB-UniRule"/>
</dbReference>
<keyword evidence="3 4" id="KW-0448">Lipopolysaccharide biosynthesis</keyword>
<dbReference type="CDD" id="cd02517">
    <property type="entry name" value="CMP-KDO-Synthetase"/>
    <property type="match status" value="1"/>
</dbReference>
<dbReference type="GO" id="GO:0008690">
    <property type="term" value="F:3-deoxy-manno-octulosonate cytidylyltransferase activity"/>
    <property type="evidence" value="ECO:0007669"/>
    <property type="project" value="UniProtKB-UniRule"/>
</dbReference>
<proteinExistence type="inferred from homology"/>